<dbReference type="Proteomes" id="UP001597459">
    <property type="component" value="Unassembled WGS sequence"/>
</dbReference>
<reference evidence="9" key="1">
    <citation type="journal article" date="2019" name="Int. J. Syst. Evol. Microbiol.">
        <title>The Global Catalogue of Microorganisms (GCM) 10K type strain sequencing project: providing services to taxonomists for standard genome sequencing and annotation.</title>
        <authorList>
            <consortium name="The Broad Institute Genomics Platform"/>
            <consortium name="The Broad Institute Genome Sequencing Center for Infectious Disease"/>
            <person name="Wu L."/>
            <person name="Ma J."/>
        </authorList>
    </citation>
    <scope>NUCLEOTIDE SEQUENCE [LARGE SCALE GENOMIC DNA]</scope>
    <source>
        <strain evidence="9">KCTC 42423</strain>
    </source>
</reference>
<dbReference type="Gene3D" id="3.30.70.80">
    <property type="entry name" value="Peptidase S8 propeptide/proteinase inhibitor I9"/>
    <property type="match status" value="1"/>
</dbReference>
<comment type="caution">
    <text evidence="8">The sequence shown here is derived from an EMBL/GenBank/DDBJ whole genome shotgun (WGS) entry which is preliminary data.</text>
</comment>
<feature type="domain" description="Peptidase S8/S53" evidence="6">
    <location>
        <begin position="181"/>
        <end position="385"/>
    </location>
</feature>
<accession>A0ABW5NBJ3</accession>
<dbReference type="RefSeq" id="WP_378255139.1">
    <property type="nucleotide sequence ID" value="NZ_JBHSJV010000001.1"/>
</dbReference>
<dbReference type="PRINTS" id="PR00723">
    <property type="entry name" value="SUBTILISIN"/>
</dbReference>
<dbReference type="PROSITE" id="PS51892">
    <property type="entry name" value="SUBTILASE"/>
    <property type="match status" value="1"/>
</dbReference>
<keyword evidence="4 5" id="KW-0720">Serine protease</keyword>
<dbReference type="Gene3D" id="3.40.50.200">
    <property type="entry name" value="Peptidase S8/S53 domain"/>
    <property type="match status" value="1"/>
</dbReference>
<dbReference type="InterPro" id="IPR037045">
    <property type="entry name" value="S8pro/Inhibitor_I9_sf"/>
</dbReference>
<dbReference type="PROSITE" id="PS51257">
    <property type="entry name" value="PROKAR_LIPOPROTEIN"/>
    <property type="match status" value="1"/>
</dbReference>
<evidence type="ECO:0000256" key="2">
    <source>
        <dbReference type="ARBA" id="ARBA00022670"/>
    </source>
</evidence>
<keyword evidence="2 5" id="KW-0645">Protease</keyword>
<evidence type="ECO:0000256" key="4">
    <source>
        <dbReference type="ARBA" id="ARBA00022825"/>
    </source>
</evidence>
<evidence type="ECO:0000256" key="1">
    <source>
        <dbReference type="ARBA" id="ARBA00011073"/>
    </source>
</evidence>
<feature type="active site" description="Charge relay system" evidence="5">
    <location>
        <position position="215"/>
    </location>
</feature>
<dbReference type="InterPro" id="IPR015500">
    <property type="entry name" value="Peptidase_S8_subtilisin-rel"/>
</dbReference>
<dbReference type="InterPro" id="IPR023828">
    <property type="entry name" value="Peptidase_S8_Ser-AS"/>
</dbReference>
<name>A0ABW5NBJ3_9FLAO</name>
<evidence type="ECO:0000313" key="9">
    <source>
        <dbReference type="Proteomes" id="UP001597459"/>
    </source>
</evidence>
<dbReference type="InterPro" id="IPR000209">
    <property type="entry name" value="Peptidase_S8/S53_dom"/>
</dbReference>
<dbReference type="InterPro" id="IPR036852">
    <property type="entry name" value="Peptidase_S8/S53_dom_sf"/>
</dbReference>
<sequence length="409" mass="44101">MKTQFRKLGIVSVLAFSIFSCEKDAEHTVIDDNGLTDPTNTVVGPEHAISGSYIIVFNADKSLNGNKAAIQNKSAKIMNKYGIKSENQEFTYANAVQGFSVKNVSVKKAELLKNDPDVAYIEPNYVTKLDYKILDSSNQLPVTEEQSKAVTNGGYLSSGDYEPWGIKRVGRSNGQGKTCWIIDSGIAPHNDLDIDTNRSRSFVRGENSWSDLNGHGTHVAGTVAAKMNGRGVVGVAHGATVVAIKVLGARGTGSDSGILAGVDYVMRNARSGDTWNYSIGTRSRHISRATDNAFRKLERQVYGAMAAGNNNDDTQYYSPQNLQTSRTWVVGNMTNRDRSNYDSSYGQSVDCWAPGTGVWSTWINGGYQKISGTSMASPHVAGILLLRGNSIGRDGSVSKGGYTAPIATK</sequence>
<dbReference type="PANTHER" id="PTHR43806:SF11">
    <property type="entry name" value="CEREVISIN-RELATED"/>
    <property type="match status" value="1"/>
</dbReference>
<evidence type="ECO:0000259" key="7">
    <source>
        <dbReference type="Pfam" id="PF05922"/>
    </source>
</evidence>
<feature type="active site" description="Charge relay system" evidence="5">
    <location>
        <position position="183"/>
    </location>
</feature>
<evidence type="ECO:0000256" key="5">
    <source>
        <dbReference type="PROSITE-ProRule" id="PRU01240"/>
    </source>
</evidence>
<evidence type="ECO:0000259" key="6">
    <source>
        <dbReference type="Pfam" id="PF00082"/>
    </source>
</evidence>
<dbReference type="PANTHER" id="PTHR43806">
    <property type="entry name" value="PEPTIDASE S8"/>
    <property type="match status" value="1"/>
</dbReference>
<dbReference type="Pfam" id="PF00082">
    <property type="entry name" value="Peptidase_S8"/>
    <property type="match status" value="1"/>
</dbReference>
<feature type="domain" description="Inhibitor I9" evidence="7">
    <location>
        <begin position="52"/>
        <end position="129"/>
    </location>
</feature>
<gene>
    <name evidence="8" type="ORF">ACFSTE_19090</name>
</gene>
<dbReference type="EMBL" id="JBHULX010000039">
    <property type="protein sequence ID" value="MFD2592952.1"/>
    <property type="molecule type" value="Genomic_DNA"/>
</dbReference>
<protein>
    <submittedName>
        <fullName evidence="8">S8 family serine peptidase</fullName>
    </submittedName>
</protein>
<organism evidence="8 9">
    <name type="scientific">Aquimarina hainanensis</name>
    <dbReference type="NCBI Taxonomy" id="1578017"/>
    <lineage>
        <taxon>Bacteria</taxon>
        <taxon>Pseudomonadati</taxon>
        <taxon>Bacteroidota</taxon>
        <taxon>Flavobacteriia</taxon>
        <taxon>Flavobacteriales</taxon>
        <taxon>Flavobacteriaceae</taxon>
        <taxon>Aquimarina</taxon>
    </lineage>
</organism>
<evidence type="ECO:0000256" key="3">
    <source>
        <dbReference type="ARBA" id="ARBA00022801"/>
    </source>
</evidence>
<keyword evidence="3 5" id="KW-0378">Hydrolase</keyword>
<comment type="similarity">
    <text evidence="1 5">Belongs to the peptidase S8 family.</text>
</comment>
<dbReference type="SUPFAM" id="SSF54897">
    <property type="entry name" value="Protease propeptides/inhibitors"/>
    <property type="match status" value="1"/>
</dbReference>
<keyword evidence="9" id="KW-1185">Reference proteome</keyword>
<dbReference type="InterPro" id="IPR050131">
    <property type="entry name" value="Peptidase_S8_subtilisin-like"/>
</dbReference>
<dbReference type="PROSITE" id="PS00137">
    <property type="entry name" value="SUBTILASE_HIS"/>
    <property type="match status" value="1"/>
</dbReference>
<dbReference type="PROSITE" id="PS00138">
    <property type="entry name" value="SUBTILASE_SER"/>
    <property type="match status" value="1"/>
</dbReference>
<dbReference type="SUPFAM" id="SSF52743">
    <property type="entry name" value="Subtilisin-like"/>
    <property type="match status" value="1"/>
</dbReference>
<dbReference type="InterPro" id="IPR022398">
    <property type="entry name" value="Peptidase_S8_His-AS"/>
</dbReference>
<feature type="active site" description="Charge relay system" evidence="5">
    <location>
        <position position="374"/>
    </location>
</feature>
<dbReference type="InterPro" id="IPR010259">
    <property type="entry name" value="S8pro/Inhibitor_I9"/>
</dbReference>
<proteinExistence type="inferred from homology"/>
<dbReference type="Pfam" id="PF05922">
    <property type="entry name" value="Inhibitor_I9"/>
    <property type="match status" value="1"/>
</dbReference>
<evidence type="ECO:0000313" key="8">
    <source>
        <dbReference type="EMBL" id="MFD2592952.1"/>
    </source>
</evidence>